<feature type="transmembrane region" description="Helical" evidence="9">
    <location>
        <begin position="80"/>
        <end position="98"/>
    </location>
</feature>
<keyword evidence="4 9" id="KW-0808">Transferase</keyword>
<dbReference type="Gene3D" id="3.60.110.10">
    <property type="entry name" value="Carbon-nitrogen hydrolase"/>
    <property type="match status" value="1"/>
</dbReference>
<evidence type="ECO:0000313" key="13">
    <source>
        <dbReference type="Proteomes" id="UP000309550"/>
    </source>
</evidence>
<dbReference type="GO" id="GO:0005886">
    <property type="term" value="C:plasma membrane"/>
    <property type="evidence" value="ECO:0007669"/>
    <property type="project" value="UniProtKB-SubCell"/>
</dbReference>
<keyword evidence="7 9" id="KW-0472">Membrane</keyword>
<dbReference type="GO" id="GO:0016410">
    <property type="term" value="F:N-acyltransferase activity"/>
    <property type="evidence" value="ECO:0007669"/>
    <property type="project" value="UniProtKB-UniRule"/>
</dbReference>
<dbReference type="InterPro" id="IPR045378">
    <property type="entry name" value="LNT_N"/>
</dbReference>
<evidence type="ECO:0000256" key="10">
    <source>
        <dbReference type="SAM" id="MobiDB-lite"/>
    </source>
</evidence>
<reference evidence="12 13" key="1">
    <citation type="submission" date="2019-05" db="EMBL/GenBank/DDBJ databases">
        <title>Sulfitobacter sabulilitoris sp. nov., isolated from a marine sand.</title>
        <authorList>
            <person name="Yoon J.-H."/>
        </authorList>
    </citation>
    <scope>NUCLEOTIDE SEQUENCE [LARGE SCALE GENOMIC DNA]</scope>
    <source>
        <strain evidence="12 13">HSMS-29</strain>
    </source>
</reference>
<comment type="caution">
    <text evidence="12">The sequence shown here is derived from an EMBL/GenBank/DDBJ whole genome shotgun (WGS) entry which is preliminary data.</text>
</comment>
<comment type="similarity">
    <text evidence="2 9">Belongs to the CN hydrolase family. Apolipoprotein N-acyltransferase subfamily.</text>
</comment>
<dbReference type="Proteomes" id="UP000309550">
    <property type="component" value="Unassembled WGS sequence"/>
</dbReference>
<comment type="subcellular location">
    <subcellularLocation>
        <location evidence="1 9">Cell membrane</location>
        <topology evidence="1 9">Multi-pass membrane protein</topology>
    </subcellularLocation>
</comment>
<organism evidence="12 13">
    <name type="scientific">Sulfitobacter sabulilitoris</name>
    <dbReference type="NCBI Taxonomy" id="2562655"/>
    <lineage>
        <taxon>Bacteria</taxon>
        <taxon>Pseudomonadati</taxon>
        <taxon>Pseudomonadota</taxon>
        <taxon>Alphaproteobacteria</taxon>
        <taxon>Rhodobacterales</taxon>
        <taxon>Roseobacteraceae</taxon>
        <taxon>Sulfitobacter</taxon>
    </lineage>
</organism>
<dbReference type="AlphaFoldDB" id="A0A5S3PMZ9"/>
<dbReference type="GO" id="GO:0042158">
    <property type="term" value="P:lipoprotein biosynthetic process"/>
    <property type="evidence" value="ECO:0007669"/>
    <property type="project" value="UniProtKB-UniRule"/>
</dbReference>
<feature type="transmembrane region" description="Helical" evidence="9">
    <location>
        <begin position="440"/>
        <end position="458"/>
    </location>
</feature>
<dbReference type="CDD" id="cd07571">
    <property type="entry name" value="ALP_N-acyl_transferase"/>
    <property type="match status" value="1"/>
</dbReference>
<dbReference type="OrthoDB" id="9804277at2"/>
<evidence type="ECO:0000256" key="2">
    <source>
        <dbReference type="ARBA" id="ARBA00010065"/>
    </source>
</evidence>
<feature type="transmembrane region" description="Helical" evidence="9">
    <location>
        <begin position="17"/>
        <end position="37"/>
    </location>
</feature>
<dbReference type="SUPFAM" id="SSF56317">
    <property type="entry name" value="Carbon-nitrogen hydrolase"/>
    <property type="match status" value="1"/>
</dbReference>
<dbReference type="EC" id="2.3.1.269" evidence="9"/>
<keyword evidence="3 9" id="KW-1003">Cell membrane</keyword>
<dbReference type="PANTHER" id="PTHR38686">
    <property type="entry name" value="APOLIPOPROTEIN N-ACYLTRANSFERASE"/>
    <property type="match status" value="1"/>
</dbReference>
<evidence type="ECO:0000256" key="7">
    <source>
        <dbReference type="ARBA" id="ARBA00023136"/>
    </source>
</evidence>
<dbReference type="PROSITE" id="PS50263">
    <property type="entry name" value="CN_HYDROLASE"/>
    <property type="match status" value="1"/>
</dbReference>
<dbReference type="Pfam" id="PF00795">
    <property type="entry name" value="CN_hydrolase"/>
    <property type="match status" value="1"/>
</dbReference>
<evidence type="ECO:0000259" key="11">
    <source>
        <dbReference type="PROSITE" id="PS50263"/>
    </source>
</evidence>
<dbReference type="InterPro" id="IPR004563">
    <property type="entry name" value="Apolipo_AcylTrfase"/>
</dbReference>
<evidence type="ECO:0000256" key="9">
    <source>
        <dbReference type="HAMAP-Rule" id="MF_01148"/>
    </source>
</evidence>
<dbReference type="EMBL" id="VANS01000001">
    <property type="protein sequence ID" value="TMM55656.1"/>
    <property type="molecule type" value="Genomic_DNA"/>
</dbReference>
<accession>A0A5S3PMZ9</accession>
<feature type="transmembrane region" description="Helical" evidence="9">
    <location>
        <begin position="49"/>
        <end position="73"/>
    </location>
</feature>
<comment type="function">
    <text evidence="9">Catalyzes the phospholipid dependent N-acylation of the N-terminal cysteine of apolipoprotein, the last step in lipoprotein maturation.</text>
</comment>
<keyword evidence="5 9" id="KW-0812">Transmembrane</keyword>
<keyword evidence="8 9" id="KW-0012">Acyltransferase</keyword>
<sequence length="484" mass="52267">MVMAFVMLRRQTHAGRAALTGWALGAGYFAVSLLWIVEPFQIDAARYGWMAPFALALLAGGLALFWGLAFWAARRLSRRAFPLVLTWTAAELLRAYLFTGFPWASPPQVLVSALAGQSLAWVGPHGAMLWMCLMAWALSYPAVYRGGTALRLGQTLLLIATVTLVMLPPARAPSALTETWVRLIQPNAPQKEKWQPDKIRMFYERQLALTAAPPAPAARAPDLVVWSETAIPWLLEAAPPALEQIAEAAGGTPVILGVQRREAGTLYNSLVLLDGQGGVAQTYDKHHIVPFGEYLPFGNLLGRFGLRGLAAADGNGYGRGPGARLLDLGALGTALPLICYEAVFAHDVNAAPSRPGMLIQITNDAWFGQTSGPQQHLAQARMRAIEQGLPMMRAANTGISAMIDPRGRIVQSLALGQAGYVDAALPAALPPTLYSRTGDTPLVIFLTIVLSAAALRAGRNRRRRTIRPPRRRAAGKGRKRRSSL</sequence>
<dbReference type="HAMAP" id="MF_01148">
    <property type="entry name" value="Lnt"/>
    <property type="match status" value="1"/>
</dbReference>
<gene>
    <name evidence="9 12" type="primary">lnt</name>
    <name evidence="12" type="ORF">FDT80_07220</name>
</gene>
<feature type="transmembrane region" description="Helical" evidence="9">
    <location>
        <begin position="118"/>
        <end position="137"/>
    </location>
</feature>
<comment type="pathway">
    <text evidence="9">Protein modification; lipoprotein biosynthesis (N-acyl transfer).</text>
</comment>
<proteinExistence type="inferred from homology"/>
<name>A0A5S3PMZ9_9RHOB</name>
<feature type="region of interest" description="Disordered" evidence="10">
    <location>
        <begin position="459"/>
        <end position="484"/>
    </location>
</feature>
<dbReference type="UniPathway" id="UPA00666"/>
<evidence type="ECO:0000313" key="12">
    <source>
        <dbReference type="EMBL" id="TMM55656.1"/>
    </source>
</evidence>
<feature type="transmembrane region" description="Helical" evidence="9">
    <location>
        <begin position="149"/>
        <end position="167"/>
    </location>
</feature>
<keyword evidence="13" id="KW-1185">Reference proteome</keyword>
<feature type="domain" description="CN hydrolase" evidence="11">
    <location>
        <begin position="184"/>
        <end position="431"/>
    </location>
</feature>
<dbReference type="PANTHER" id="PTHR38686:SF1">
    <property type="entry name" value="APOLIPOPROTEIN N-ACYLTRANSFERASE"/>
    <property type="match status" value="1"/>
</dbReference>
<evidence type="ECO:0000256" key="5">
    <source>
        <dbReference type="ARBA" id="ARBA00022692"/>
    </source>
</evidence>
<comment type="catalytic activity">
    <reaction evidence="9">
        <text>N-terminal S-1,2-diacyl-sn-glyceryl-L-cysteinyl-[lipoprotein] + a glycerophospholipid = N-acyl-S-1,2-diacyl-sn-glyceryl-L-cysteinyl-[lipoprotein] + a 2-acyl-sn-glycero-3-phospholipid + H(+)</text>
        <dbReference type="Rhea" id="RHEA:48228"/>
        <dbReference type="Rhea" id="RHEA-COMP:14681"/>
        <dbReference type="Rhea" id="RHEA-COMP:14684"/>
        <dbReference type="ChEBI" id="CHEBI:15378"/>
        <dbReference type="ChEBI" id="CHEBI:136912"/>
        <dbReference type="ChEBI" id="CHEBI:140656"/>
        <dbReference type="ChEBI" id="CHEBI:140657"/>
        <dbReference type="ChEBI" id="CHEBI:140660"/>
        <dbReference type="EC" id="2.3.1.269"/>
    </reaction>
</comment>
<dbReference type="NCBIfam" id="TIGR00546">
    <property type="entry name" value="lnt"/>
    <property type="match status" value="1"/>
</dbReference>
<evidence type="ECO:0000256" key="4">
    <source>
        <dbReference type="ARBA" id="ARBA00022679"/>
    </source>
</evidence>
<evidence type="ECO:0000256" key="8">
    <source>
        <dbReference type="ARBA" id="ARBA00023315"/>
    </source>
</evidence>
<evidence type="ECO:0000256" key="1">
    <source>
        <dbReference type="ARBA" id="ARBA00004651"/>
    </source>
</evidence>
<evidence type="ECO:0000256" key="6">
    <source>
        <dbReference type="ARBA" id="ARBA00022989"/>
    </source>
</evidence>
<keyword evidence="12" id="KW-0449">Lipoprotein</keyword>
<dbReference type="Pfam" id="PF20154">
    <property type="entry name" value="LNT_N"/>
    <property type="match status" value="1"/>
</dbReference>
<dbReference type="InterPro" id="IPR036526">
    <property type="entry name" value="C-N_Hydrolase_sf"/>
</dbReference>
<keyword evidence="6 9" id="KW-1133">Transmembrane helix</keyword>
<protein>
    <recommendedName>
        <fullName evidence="9">Apolipoprotein N-acyltransferase</fullName>
        <shortName evidence="9">ALP N-acyltransferase</shortName>
        <ecNumber evidence="9">2.3.1.269</ecNumber>
    </recommendedName>
</protein>
<dbReference type="InterPro" id="IPR003010">
    <property type="entry name" value="C-N_Hydrolase"/>
</dbReference>
<evidence type="ECO:0000256" key="3">
    <source>
        <dbReference type="ARBA" id="ARBA00022475"/>
    </source>
</evidence>